<gene>
    <name evidence="1" type="ORF">AWM75_00050</name>
</gene>
<evidence type="ECO:0000313" key="2">
    <source>
        <dbReference type="Proteomes" id="UP000062260"/>
    </source>
</evidence>
<dbReference type="OrthoDB" id="9797882at2"/>
<accession>A0A0X8FJH7</accession>
<dbReference type="GO" id="GO:0008477">
    <property type="term" value="F:purine nucleosidase activity"/>
    <property type="evidence" value="ECO:0007669"/>
    <property type="project" value="TreeGrafter"/>
</dbReference>
<dbReference type="InterPro" id="IPR036452">
    <property type="entry name" value="Ribo_hydro-like"/>
</dbReference>
<dbReference type="SUPFAM" id="SSF53590">
    <property type="entry name" value="Nucleoside hydrolase"/>
    <property type="match status" value="1"/>
</dbReference>
<organism evidence="1 2">
    <name type="scientific">Aerococcus urinaehominis</name>
    <dbReference type="NCBI Taxonomy" id="128944"/>
    <lineage>
        <taxon>Bacteria</taxon>
        <taxon>Bacillati</taxon>
        <taxon>Bacillota</taxon>
        <taxon>Bacilli</taxon>
        <taxon>Lactobacillales</taxon>
        <taxon>Aerococcaceae</taxon>
        <taxon>Aerococcus</taxon>
    </lineage>
</organism>
<name>A0A0X8FJH7_9LACT</name>
<proteinExistence type="predicted"/>
<reference evidence="2" key="2">
    <citation type="submission" date="2016-01" db="EMBL/GenBank/DDBJ databases">
        <title>Six Aerococcus type strain genome sequencing and assembly using PacBio and Illumina Hiseq.</title>
        <authorList>
            <person name="Carkaci D."/>
            <person name="Dargis R."/>
            <person name="Nielsen X.C."/>
            <person name="Skovgaard O."/>
            <person name="Fuursted K."/>
            <person name="Christensen J.J."/>
        </authorList>
    </citation>
    <scope>NUCLEOTIDE SEQUENCE [LARGE SCALE GENOMIC DNA]</scope>
    <source>
        <strain evidence="2">CCUG42038B</strain>
    </source>
</reference>
<dbReference type="STRING" id="128944.AWM75_00050"/>
<dbReference type="EMBL" id="CP014163">
    <property type="protein sequence ID" value="AMB98478.1"/>
    <property type="molecule type" value="Genomic_DNA"/>
</dbReference>
<dbReference type="GO" id="GO:0005829">
    <property type="term" value="C:cytosol"/>
    <property type="evidence" value="ECO:0007669"/>
    <property type="project" value="TreeGrafter"/>
</dbReference>
<dbReference type="Proteomes" id="UP000062260">
    <property type="component" value="Chromosome"/>
</dbReference>
<evidence type="ECO:0000313" key="1">
    <source>
        <dbReference type="EMBL" id="AMB98478.1"/>
    </source>
</evidence>
<reference evidence="1 2" key="1">
    <citation type="journal article" date="2016" name="Genome Announc.">
        <title>Complete Genome Sequences of Aerococcus christensenii CCUG 28831T, Aerococcus sanguinicola CCUG 43001T, Aerococcus urinae CCUG 36881T, Aerococcus urinaeequi CCUG 28094T, Aerococcus urinaehominis CCUG 42038 BT, and Aerococcus viridans CCUG 4311T.</title>
        <authorList>
            <person name="Carkaci D."/>
            <person name="Dargis R."/>
            <person name="Nielsen X.C."/>
            <person name="Skovgaard O."/>
            <person name="Fuursted K."/>
            <person name="Christensen J.J."/>
        </authorList>
    </citation>
    <scope>NUCLEOTIDE SEQUENCE [LARGE SCALE GENOMIC DNA]</scope>
    <source>
        <strain evidence="1 2">CCUG42038B</strain>
    </source>
</reference>
<keyword evidence="2" id="KW-1185">Reference proteome</keyword>
<dbReference type="PANTHER" id="PTHR12304">
    <property type="entry name" value="INOSINE-URIDINE PREFERRING NUCLEOSIDE HYDROLASE"/>
    <property type="match status" value="1"/>
</dbReference>
<dbReference type="InterPro" id="IPR001910">
    <property type="entry name" value="Inosine/uridine_hydrolase_dom"/>
</dbReference>
<dbReference type="Pfam" id="PF01156">
    <property type="entry name" value="IU_nuc_hydro"/>
    <property type="match status" value="1"/>
</dbReference>
<dbReference type="RefSeq" id="WP_067977137.1">
    <property type="nucleotide sequence ID" value="NZ_CP014163.1"/>
</dbReference>
<dbReference type="GO" id="GO:0006152">
    <property type="term" value="P:purine nucleoside catabolic process"/>
    <property type="evidence" value="ECO:0007669"/>
    <property type="project" value="TreeGrafter"/>
</dbReference>
<dbReference type="Gene3D" id="3.90.245.10">
    <property type="entry name" value="Ribonucleoside hydrolase-like"/>
    <property type="match status" value="1"/>
</dbReference>
<dbReference type="AlphaFoldDB" id="A0A0X8FJH7"/>
<dbReference type="InterPro" id="IPR023186">
    <property type="entry name" value="IUNH"/>
</dbReference>
<protein>
    <submittedName>
        <fullName evidence="1">Uncharacterized protein</fullName>
    </submittedName>
</protein>
<dbReference type="KEGG" id="auh:AWM75_00050"/>
<dbReference type="PANTHER" id="PTHR12304:SF4">
    <property type="entry name" value="URIDINE NUCLEOSIDASE"/>
    <property type="match status" value="1"/>
</dbReference>
<sequence>MEKIILDIDPGIDDSLALILAVQSGEFDIIGVTISSGNVDSDQGAANASYVLKLLDQQNIPIYQGRSQSIYQPYTDARDTHGQDGLGEVIFATGSDAGDQPAAEFIVDQLLTHPGEISLVALGPLTNLADALDLDDQILTKAKNLRIMGGVHTVNGNCSPVAEYNFWCDPLAAKVVFDAALPATWLYTLDVTYDILLTPNMREMIKQFGGSLADFVYAITRFYVDFHWQQERTLGCVINDPLVIADMIRPMTDFFQARIDMVVDGPNRGQAVMVADTSSPIHVSDKVDAQAFFDYFLKTLFPEHRADIDLMQAKGMI</sequence>